<dbReference type="AlphaFoldDB" id="A0A0E0NXG0"/>
<protein>
    <submittedName>
        <fullName evidence="2">Uncharacterized protein</fullName>
    </submittedName>
</protein>
<reference evidence="2" key="2">
    <citation type="submission" date="2015-06" db="UniProtKB">
        <authorList>
            <consortium name="EnsemblPlants"/>
        </authorList>
    </citation>
    <scope>IDENTIFICATION</scope>
</reference>
<feature type="compositionally biased region" description="Pro residues" evidence="1">
    <location>
        <begin position="52"/>
        <end position="63"/>
    </location>
</feature>
<feature type="region of interest" description="Disordered" evidence="1">
    <location>
        <begin position="102"/>
        <end position="139"/>
    </location>
</feature>
<feature type="region of interest" description="Disordered" evidence="1">
    <location>
        <begin position="38"/>
        <end position="69"/>
    </location>
</feature>
<sequence length="162" mass="18060">MGAAILLLDEHEDGDLNFGRWEARFVRAMVLRRGVRRGGRGGAAEMGACHQPSPPPSSLPSPPLHSSSHYRAATSVPLVLPQLQAATAVPFVFPLPRKPLFPSSSHSREPSPPPPFPLSMSLRRPSRRPPVPLRPDAADRRCQRKKIEYRRGLANRWAYFIF</sequence>
<evidence type="ECO:0000256" key="1">
    <source>
        <dbReference type="SAM" id="MobiDB-lite"/>
    </source>
</evidence>
<organism evidence="2 3">
    <name type="scientific">Oryza rufipogon</name>
    <name type="common">Brownbeard rice</name>
    <name type="synonym">Asian wild rice</name>
    <dbReference type="NCBI Taxonomy" id="4529"/>
    <lineage>
        <taxon>Eukaryota</taxon>
        <taxon>Viridiplantae</taxon>
        <taxon>Streptophyta</taxon>
        <taxon>Embryophyta</taxon>
        <taxon>Tracheophyta</taxon>
        <taxon>Spermatophyta</taxon>
        <taxon>Magnoliopsida</taxon>
        <taxon>Liliopsida</taxon>
        <taxon>Poales</taxon>
        <taxon>Poaceae</taxon>
        <taxon>BOP clade</taxon>
        <taxon>Oryzoideae</taxon>
        <taxon>Oryzeae</taxon>
        <taxon>Oryzinae</taxon>
        <taxon>Oryza</taxon>
    </lineage>
</organism>
<proteinExistence type="predicted"/>
<name>A0A0E0NXG0_ORYRU</name>
<evidence type="ECO:0000313" key="2">
    <source>
        <dbReference type="EnsemblPlants" id="ORUFI03G24540.1"/>
    </source>
</evidence>
<accession>A0A0E0NXG0</accession>
<evidence type="ECO:0000313" key="3">
    <source>
        <dbReference type="Proteomes" id="UP000008022"/>
    </source>
</evidence>
<reference evidence="3" key="1">
    <citation type="submission" date="2013-06" db="EMBL/GenBank/DDBJ databases">
        <authorList>
            <person name="Zhao Q."/>
        </authorList>
    </citation>
    <scope>NUCLEOTIDE SEQUENCE</scope>
    <source>
        <strain evidence="3">cv. W1943</strain>
    </source>
</reference>
<dbReference type="EnsemblPlants" id="ORUFI03G24540.1">
    <property type="protein sequence ID" value="ORUFI03G24540.1"/>
    <property type="gene ID" value="ORUFI03G24540"/>
</dbReference>
<keyword evidence="3" id="KW-1185">Reference proteome</keyword>
<dbReference type="Proteomes" id="UP000008022">
    <property type="component" value="Unassembled WGS sequence"/>
</dbReference>
<dbReference type="Gramene" id="ORUFI03G24540.1">
    <property type="protein sequence ID" value="ORUFI03G24540.1"/>
    <property type="gene ID" value="ORUFI03G24540"/>
</dbReference>
<dbReference type="HOGENOM" id="CLU_1638139_0_0_1"/>